<dbReference type="InterPro" id="IPR047198">
    <property type="entry name" value="DDP-like_NUDIX"/>
</dbReference>
<dbReference type="InterPro" id="IPR000086">
    <property type="entry name" value="NUDIX_hydrolase_dom"/>
</dbReference>
<dbReference type="GO" id="GO:0005634">
    <property type="term" value="C:nucleus"/>
    <property type="evidence" value="ECO:0007669"/>
    <property type="project" value="TreeGrafter"/>
</dbReference>
<dbReference type="PROSITE" id="PS51462">
    <property type="entry name" value="NUDIX"/>
    <property type="match status" value="1"/>
</dbReference>
<keyword evidence="7" id="KW-0809">Transit peptide</keyword>
<dbReference type="AlphaFoldDB" id="A0AB40BH15"/>
<dbReference type="InterPro" id="IPR015797">
    <property type="entry name" value="NUDIX_hydrolase-like_dom_sf"/>
</dbReference>
<dbReference type="CDD" id="cd04666">
    <property type="entry name" value="NUDIX_DIPP2_like_Nudt4"/>
    <property type="match status" value="1"/>
</dbReference>
<dbReference type="FunFam" id="3.90.79.10:FF:000030">
    <property type="entry name" value="Nudix hydrolase 13 mitochondrial"/>
    <property type="match status" value="1"/>
</dbReference>
<dbReference type="GO" id="GO:0016462">
    <property type="term" value="F:pyrophosphatase activity"/>
    <property type="evidence" value="ECO:0007669"/>
    <property type="project" value="InterPro"/>
</dbReference>
<evidence type="ECO:0000259" key="9">
    <source>
        <dbReference type="PROSITE" id="PS51462"/>
    </source>
</evidence>
<evidence type="ECO:0000256" key="1">
    <source>
        <dbReference type="ARBA" id="ARBA00001946"/>
    </source>
</evidence>
<dbReference type="InterPro" id="IPR020084">
    <property type="entry name" value="NUDIX_hydrolase_CS"/>
</dbReference>
<keyword evidence="8" id="KW-0496">Mitochondrion</keyword>
<keyword evidence="6" id="KW-0460">Magnesium</keyword>
<keyword evidence="10" id="KW-1185">Reference proteome</keyword>
<evidence type="ECO:0000256" key="3">
    <source>
        <dbReference type="ARBA" id="ARBA00005582"/>
    </source>
</evidence>
<dbReference type="GO" id="GO:0005739">
    <property type="term" value="C:mitochondrion"/>
    <property type="evidence" value="ECO:0007669"/>
    <property type="project" value="UniProtKB-SubCell"/>
</dbReference>
<evidence type="ECO:0000256" key="7">
    <source>
        <dbReference type="ARBA" id="ARBA00022946"/>
    </source>
</evidence>
<dbReference type="SUPFAM" id="SSF55811">
    <property type="entry name" value="Nudix"/>
    <property type="match status" value="1"/>
</dbReference>
<evidence type="ECO:0000256" key="8">
    <source>
        <dbReference type="ARBA" id="ARBA00023128"/>
    </source>
</evidence>
<evidence type="ECO:0000256" key="5">
    <source>
        <dbReference type="ARBA" id="ARBA00022801"/>
    </source>
</evidence>
<evidence type="ECO:0000256" key="2">
    <source>
        <dbReference type="ARBA" id="ARBA00004173"/>
    </source>
</evidence>
<accession>A0AB40BH15</accession>
<keyword evidence="5 11" id="KW-0378">Hydrolase</keyword>
<feature type="domain" description="Nudix hydrolase" evidence="9">
    <location>
        <begin position="17"/>
        <end position="162"/>
    </location>
</feature>
<dbReference type="PANTHER" id="PTHR12629">
    <property type="entry name" value="DIPHOSPHOINOSITOL POLYPHOSPHATE PHOSPHOHYDROLASE"/>
    <property type="match status" value="1"/>
</dbReference>
<protein>
    <submittedName>
        <fullName evidence="11">Nudix hydrolase 13, mitochondrial</fullName>
    </submittedName>
</protein>
<dbReference type="GeneID" id="120261926"/>
<dbReference type="Pfam" id="PF00293">
    <property type="entry name" value="NUDIX"/>
    <property type="match status" value="1"/>
</dbReference>
<proteinExistence type="inferred from homology"/>
<dbReference type="PROSITE" id="PS00893">
    <property type="entry name" value="NUDIX_BOX"/>
    <property type="match status" value="1"/>
</dbReference>
<dbReference type="Gene3D" id="3.90.79.10">
    <property type="entry name" value="Nucleoside Triphosphate Pyrophosphohydrolase"/>
    <property type="match status" value="1"/>
</dbReference>
<comment type="subcellular location">
    <subcellularLocation>
        <location evidence="2">Mitochondrion</location>
    </subcellularLocation>
</comment>
<name>A0AB40BH15_DIOCR</name>
<comment type="cofactor">
    <cofactor evidence="1">
        <name>Mg(2+)</name>
        <dbReference type="ChEBI" id="CHEBI:18420"/>
    </cofactor>
</comment>
<evidence type="ECO:0000313" key="11">
    <source>
        <dbReference type="RefSeq" id="XP_039125881.1"/>
    </source>
</evidence>
<organism evidence="10 11">
    <name type="scientific">Dioscorea cayennensis subsp. rotundata</name>
    <name type="common">White Guinea yam</name>
    <name type="synonym">Dioscorea rotundata</name>
    <dbReference type="NCBI Taxonomy" id="55577"/>
    <lineage>
        <taxon>Eukaryota</taxon>
        <taxon>Viridiplantae</taxon>
        <taxon>Streptophyta</taxon>
        <taxon>Embryophyta</taxon>
        <taxon>Tracheophyta</taxon>
        <taxon>Spermatophyta</taxon>
        <taxon>Magnoliopsida</taxon>
        <taxon>Liliopsida</taxon>
        <taxon>Dioscoreales</taxon>
        <taxon>Dioscoreaceae</taxon>
        <taxon>Dioscorea</taxon>
    </lineage>
</organism>
<sequence length="199" mass="23017">MALIARTGRHRQRYENHMRLVAGCIPYRLKPTVENHACVPIDRLEVLMISSPNRHDLVFPKGGWENDETVYEAACREALEEAGVRGILHKYELGVWEFRSKSSEKSCSLEGLCRGHMFALEVTEELDCWPEQASHKRRWVNVMEAEQLCRYPWMREALKVCIRQLRTGLAKPPTERSEPAMPYLFKPTERVDSAIDACC</sequence>
<gene>
    <name evidence="11" type="primary">LOC120261926</name>
</gene>
<evidence type="ECO:0000256" key="4">
    <source>
        <dbReference type="ARBA" id="ARBA00022723"/>
    </source>
</evidence>
<reference evidence="11" key="1">
    <citation type="submission" date="2025-08" db="UniProtKB">
        <authorList>
            <consortium name="RefSeq"/>
        </authorList>
    </citation>
    <scope>IDENTIFICATION</scope>
</reference>
<dbReference type="GO" id="GO:0046872">
    <property type="term" value="F:metal ion binding"/>
    <property type="evidence" value="ECO:0007669"/>
    <property type="project" value="UniProtKB-KW"/>
</dbReference>
<evidence type="ECO:0000313" key="10">
    <source>
        <dbReference type="Proteomes" id="UP001515500"/>
    </source>
</evidence>
<comment type="similarity">
    <text evidence="3">Belongs to the Nudix hydrolase family.</text>
</comment>
<dbReference type="RefSeq" id="XP_039125881.1">
    <property type="nucleotide sequence ID" value="XM_039269947.1"/>
</dbReference>
<dbReference type="PANTHER" id="PTHR12629:SF71">
    <property type="entry name" value="HYDROLASE 13, MITOCHONDRIAL, PUTATIVE, EXPRESSED-RELATED"/>
    <property type="match status" value="1"/>
</dbReference>
<dbReference type="Proteomes" id="UP001515500">
    <property type="component" value="Chromosome 5"/>
</dbReference>
<keyword evidence="4" id="KW-0479">Metal-binding</keyword>
<evidence type="ECO:0000256" key="6">
    <source>
        <dbReference type="ARBA" id="ARBA00022842"/>
    </source>
</evidence>